<dbReference type="EMBL" id="LXQA010431403">
    <property type="protein sequence ID" value="MCI51406.1"/>
    <property type="molecule type" value="Genomic_DNA"/>
</dbReference>
<reference evidence="1 2" key="1">
    <citation type="journal article" date="2018" name="Front. Plant Sci.">
        <title>Red Clover (Trifolium pratense) and Zigzag Clover (T. medium) - A Picture of Genomic Similarities and Differences.</title>
        <authorList>
            <person name="Dluhosova J."/>
            <person name="Istvanek J."/>
            <person name="Nedelnik J."/>
            <person name="Repkova J."/>
        </authorList>
    </citation>
    <scope>NUCLEOTIDE SEQUENCE [LARGE SCALE GENOMIC DNA]</scope>
    <source>
        <strain evidence="2">cv. 10/8</strain>
        <tissue evidence="1">Leaf</tissue>
    </source>
</reference>
<sequence>MPCYNLMAKYQKTKGVGPCHHVVEPPPSHIAPGSSMSIHLDEMVGNGVIGESGPGVYPVDG</sequence>
<evidence type="ECO:0000313" key="1">
    <source>
        <dbReference type="EMBL" id="MCI51406.1"/>
    </source>
</evidence>
<comment type="caution">
    <text evidence="1">The sequence shown here is derived from an EMBL/GenBank/DDBJ whole genome shotgun (WGS) entry which is preliminary data.</text>
</comment>
<dbReference type="Proteomes" id="UP000265520">
    <property type="component" value="Unassembled WGS sequence"/>
</dbReference>
<feature type="non-terminal residue" evidence="1">
    <location>
        <position position="61"/>
    </location>
</feature>
<evidence type="ECO:0000313" key="2">
    <source>
        <dbReference type="Proteomes" id="UP000265520"/>
    </source>
</evidence>
<organism evidence="1 2">
    <name type="scientific">Trifolium medium</name>
    <dbReference type="NCBI Taxonomy" id="97028"/>
    <lineage>
        <taxon>Eukaryota</taxon>
        <taxon>Viridiplantae</taxon>
        <taxon>Streptophyta</taxon>
        <taxon>Embryophyta</taxon>
        <taxon>Tracheophyta</taxon>
        <taxon>Spermatophyta</taxon>
        <taxon>Magnoliopsida</taxon>
        <taxon>eudicotyledons</taxon>
        <taxon>Gunneridae</taxon>
        <taxon>Pentapetalae</taxon>
        <taxon>rosids</taxon>
        <taxon>fabids</taxon>
        <taxon>Fabales</taxon>
        <taxon>Fabaceae</taxon>
        <taxon>Papilionoideae</taxon>
        <taxon>50 kb inversion clade</taxon>
        <taxon>NPAAA clade</taxon>
        <taxon>Hologalegina</taxon>
        <taxon>IRL clade</taxon>
        <taxon>Trifolieae</taxon>
        <taxon>Trifolium</taxon>
    </lineage>
</organism>
<name>A0A392SU65_9FABA</name>
<accession>A0A392SU65</accession>
<dbReference type="AlphaFoldDB" id="A0A392SU65"/>
<proteinExistence type="predicted"/>
<keyword evidence="2" id="KW-1185">Reference proteome</keyword>
<protein>
    <submittedName>
        <fullName evidence="1">Uncharacterized protein</fullName>
    </submittedName>
</protein>